<proteinExistence type="predicted"/>
<protein>
    <submittedName>
        <fullName evidence="2 4">Uncharacterized protein</fullName>
    </submittedName>
</protein>
<organism evidence="2">
    <name type="scientific">Heligmosomoides polygyrus</name>
    <name type="common">Parasitic roundworm</name>
    <dbReference type="NCBI Taxonomy" id="6339"/>
    <lineage>
        <taxon>Eukaryota</taxon>
        <taxon>Metazoa</taxon>
        <taxon>Ecdysozoa</taxon>
        <taxon>Nematoda</taxon>
        <taxon>Chromadorea</taxon>
        <taxon>Rhabditida</taxon>
        <taxon>Rhabditina</taxon>
        <taxon>Rhabditomorpha</taxon>
        <taxon>Strongyloidea</taxon>
        <taxon>Heligmosomidae</taxon>
        <taxon>Heligmosomoides</taxon>
    </lineage>
</organism>
<reference evidence="2 3" key="1">
    <citation type="submission" date="2018-11" db="EMBL/GenBank/DDBJ databases">
        <authorList>
            <consortium name="Pathogen Informatics"/>
        </authorList>
    </citation>
    <scope>NUCLEOTIDE SEQUENCE [LARGE SCALE GENOMIC DNA]</scope>
</reference>
<dbReference type="EMBL" id="UZAH01000089">
    <property type="protein sequence ID" value="VDO18527.1"/>
    <property type="molecule type" value="Genomic_DNA"/>
</dbReference>
<evidence type="ECO:0000313" key="4">
    <source>
        <dbReference type="WBParaSite" id="HPBE_0000014401-mRNA-1"/>
    </source>
</evidence>
<evidence type="ECO:0000313" key="2">
    <source>
        <dbReference type="EMBL" id="VDO18527.1"/>
    </source>
</evidence>
<dbReference type="AlphaFoldDB" id="A0A3P7U7S3"/>
<keyword evidence="3" id="KW-1185">Reference proteome</keyword>
<feature type="region of interest" description="Disordered" evidence="1">
    <location>
        <begin position="142"/>
        <end position="223"/>
    </location>
</feature>
<evidence type="ECO:0000256" key="1">
    <source>
        <dbReference type="SAM" id="MobiDB-lite"/>
    </source>
</evidence>
<reference evidence="4" key="2">
    <citation type="submission" date="2019-09" db="UniProtKB">
        <authorList>
            <consortium name="WormBaseParasite"/>
        </authorList>
    </citation>
    <scope>IDENTIFICATION</scope>
</reference>
<dbReference type="Proteomes" id="UP000050761">
    <property type="component" value="Unassembled WGS sequence"/>
</dbReference>
<sequence>MCPALLERFHLKPRKDPTLWIWHIASRLLPLAGLVGRNDGQEPLRNRSENGQKGHSAYVILRRRVASDVAESSAVGVILLSPTSPAVSTTSVARSVTSSKGGRKCAPMEYFDCSLRASIVMVSAFGVVITLTAAAMDMDEPESEMFRPLPPPPPLPKLRRRRAWRATSASLPAPPRKTMRLEPDDVGKNASGVEEPIQEVEKQRAEEASTSSEIRQASVDEEEEHREEECSGLTYCSVVRQHVHASACRLKMELGVLEGGIDIESGTTVWKYFPVIKNGVIDFGDLNTIYMSPRWQSHQSYHLCVAPGEQIERSLSVRVLLVYAYPAPIVAPAPGYLRAPKDESVPGPIVAPAPGRLRAPKDDSAPGPIVAPAPG</sequence>
<dbReference type="OrthoDB" id="5869162at2759"/>
<dbReference type="WBParaSite" id="HPBE_0000014401-mRNA-1">
    <property type="protein sequence ID" value="HPBE_0000014401-mRNA-1"/>
    <property type="gene ID" value="HPBE_0000014401"/>
</dbReference>
<gene>
    <name evidence="2" type="ORF">HPBE_LOCUS145</name>
</gene>
<feature type="region of interest" description="Disordered" evidence="1">
    <location>
        <begin position="347"/>
        <end position="375"/>
    </location>
</feature>
<evidence type="ECO:0000313" key="3">
    <source>
        <dbReference type="Proteomes" id="UP000050761"/>
    </source>
</evidence>
<accession>A0A3P7U7S3</accession>
<name>A0A3P7U7S3_HELPZ</name>